<organism evidence="4 5">
    <name type="scientific">Blumeria hordei</name>
    <name type="common">Barley powdery mildew</name>
    <name type="synonym">Blumeria graminis f. sp. hordei</name>
    <dbReference type="NCBI Taxonomy" id="2867405"/>
    <lineage>
        <taxon>Eukaryota</taxon>
        <taxon>Fungi</taxon>
        <taxon>Dikarya</taxon>
        <taxon>Ascomycota</taxon>
        <taxon>Pezizomycotina</taxon>
        <taxon>Leotiomycetes</taxon>
        <taxon>Erysiphales</taxon>
        <taxon>Erysiphaceae</taxon>
        <taxon>Blumeria</taxon>
    </lineage>
</organism>
<dbReference type="SUPFAM" id="SSF52972">
    <property type="entry name" value="ITPase-like"/>
    <property type="match status" value="1"/>
</dbReference>
<name>A0A383UQN0_BLUHO</name>
<dbReference type="VEuPathDB" id="FungiDB:BLGHR1_12648"/>
<gene>
    <name evidence="4" type="ORF">BLGHR1_12648</name>
</gene>
<evidence type="ECO:0000313" key="4">
    <source>
        <dbReference type="EMBL" id="SZF01875.1"/>
    </source>
</evidence>
<evidence type="ECO:0000313" key="5">
    <source>
        <dbReference type="Proteomes" id="UP000275772"/>
    </source>
</evidence>
<accession>A0A383UQN0</accession>
<evidence type="ECO:0000256" key="2">
    <source>
        <dbReference type="ARBA" id="ARBA00022801"/>
    </source>
</evidence>
<keyword evidence="2" id="KW-0378">Hydrolase</keyword>
<proteinExistence type="inferred from homology"/>
<evidence type="ECO:0008006" key="6">
    <source>
        <dbReference type="Google" id="ProtNLM"/>
    </source>
</evidence>
<dbReference type="GO" id="GO:0047429">
    <property type="term" value="F:nucleoside triphosphate diphosphatase activity"/>
    <property type="evidence" value="ECO:0007669"/>
    <property type="project" value="InterPro"/>
</dbReference>
<dbReference type="InterPro" id="IPR029001">
    <property type="entry name" value="ITPase-like_fam"/>
</dbReference>
<dbReference type="AlphaFoldDB" id="A0A383UQN0"/>
<dbReference type="Gene3D" id="3.90.950.10">
    <property type="match status" value="1"/>
</dbReference>
<evidence type="ECO:0000256" key="3">
    <source>
        <dbReference type="SAM" id="MobiDB-lite"/>
    </source>
</evidence>
<reference evidence="4 5" key="1">
    <citation type="submission" date="2017-11" db="EMBL/GenBank/DDBJ databases">
        <authorList>
            <person name="Kracher B."/>
        </authorList>
    </citation>
    <scope>NUCLEOTIDE SEQUENCE [LARGE SCALE GENOMIC DNA]</scope>
    <source>
        <strain evidence="4 5">RACE1</strain>
    </source>
</reference>
<sequence>MPQKKGQVVIKSEESPPCYEASTTQHVAEGERKPPIKSLPRAPFPLELPVLSQLRGKRVILASASPRRKQIISLLGLTNIEVVPSTKPENLSKEDLGAFEYVLQTAIQKCLDVYTIALSNSLASIPDPSLVIAADTIIVTTSGRILEKPRSEKEHHQMLKMLRDQKSHKCYTAVAVLAPRDDARDPGYNIETTVEETKVMFAAEVSDELIEAYVKTREGVDKAGGYGIQGMGSLLVERIEGSADNVIGLPLRPTLQLIEKVVYDQDGPEGWDEDE</sequence>
<comment type="cofactor">
    <cofactor evidence="1">
        <name>a divalent metal cation</name>
        <dbReference type="ChEBI" id="CHEBI:60240"/>
    </cofactor>
</comment>
<dbReference type="Pfam" id="PF02545">
    <property type="entry name" value="Maf"/>
    <property type="match status" value="1"/>
</dbReference>
<dbReference type="Proteomes" id="UP000275772">
    <property type="component" value="Unassembled WGS sequence"/>
</dbReference>
<dbReference type="CDD" id="cd00555">
    <property type="entry name" value="Maf"/>
    <property type="match status" value="1"/>
</dbReference>
<feature type="region of interest" description="Disordered" evidence="3">
    <location>
        <begin position="1"/>
        <end position="38"/>
    </location>
</feature>
<evidence type="ECO:0000256" key="1">
    <source>
        <dbReference type="ARBA" id="ARBA00001968"/>
    </source>
</evidence>
<protein>
    <recommendedName>
        <fullName evidence="6">Maf-like protein</fullName>
    </recommendedName>
</protein>
<dbReference type="EMBL" id="UNSH01000041">
    <property type="protein sequence ID" value="SZF01875.1"/>
    <property type="molecule type" value="Genomic_DNA"/>
</dbReference>
<dbReference type="PANTHER" id="PTHR43213">
    <property type="entry name" value="BIFUNCTIONAL DTTP/UTP PYROPHOSPHATASE/METHYLTRANSFERASE PROTEIN-RELATED"/>
    <property type="match status" value="1"/>
</dbReference>
<dbReference type="HAMAP" id="MF_00528">
    <property type="entry name" value="Maf"/>
    <property type="match status" value="1"/>
</dbReference>
<dbReference type="InterPro" id="IPR003697">
    <property type="entry name" value="Maf-like"/>
</dbReference>
<dbReference type="PANTHER" id="PTHR43213:SF5">
    <property type="entry name" value="BIFUNCTIONAL DTTP_UTP PYROPHOSPHATASE_METHYLTRANSFERASE PROTEIN-RELATED"/>
    <property type="match status" value="1"/>
</dbReference>
<dbReference type="NCBIfam" id="TIGR00172">
    <property type="entry name" value="maf"/>
    <property type="match status" value="1"/>
</dbReference>